<feature type="binding site" evidence="6">
    <location>
        <begin position="190"/>
        <end position="195"/>
    </location>
    <ligand>
        <name>NAD(+)</name>
        <dbReference type="ChEBI" id="CHEBI:57540"/>
    </ligand>
</feature>
<accession>A0A434AFQ4</accession>
<evidence type="ECO:0000313" key="8">
    <source>
        <dbReference type="Proteomes" id="UP000282985"/>
    </source>
</evidence>
<keyword evidence="1 6" id="KW-0808">Transferase</keyword>
<dbReference type="PANTHER" id="PTHR20275">
    <property type="entry name" value="NAD KINASE"/>
    <property type="match status" value="1"/>
</dbReference>
<evidence type="ECO:0000256" key="6">
    <source>
        <dbReference type="HAMAP-Rule" id="MF_00361"/>
    </source>
</evidence>
<sequence>MKIALFGKSFNENFTDSFKMMFEVFARNNVEVHIYEPFYDFLIREVNFKPPVDVNFSGYHDLDKEVAYFFSIGGDGTFLDAATIVRDSGIPLVGINCGRLGFMADIAQDEIPQALHDIFDEKFIIEDRNLLELITSQNGLFDEFNYALNEFTVHKKDSASMITIHTYLNNEYLNSYWADGLIIATPTGSTAYSLSVGGPILIPNTQNFIISPISPHNLTVRPIVVPNYHEITLRVEGRCDSYLASLDSRSANFESSVELKIRRSDFQIRVLKLKTHSFYGTLRNKLMWGVDKRN</sequence>
<keyword evidence="6" id="KW-0963">Cytoplasm</keyword>
<dbReference type="AlphaFoldDB" id="A0A434AFQ4"/>
<dbReference type="Gene3D" id="3.40.50.10330">
    <property type="entry name" value="Probable inorganic polyphosphate/atp-NAD kinase, domain 1"/>
    <property type="match status" value="1"/>
</dbReference>
<dbReference type="GO" id="GO:0051287">
    <property type="term" value="F:NAD binding"/>
    <property type="evidence" value="ECO:0007669"/>
    <property type="project" value="UniProtKB-ARBA"/>
</dbReference>
<evidence type="ECO:0000313" key="7">
    <source>
        <dbReference type="EMBL" id="RUT73209.1"/>
    </source>
</evidence>
<evidence type="ECO:0000256" key="1">
    <source>
        <dbReference type="ARBA" id="ARBA00022679"/>
    </source>
</evidence>
<dbReference type="NCBIfam" id="NF002521">
    <property type="entry name" value="PRK01911.1"/>
    <property type="match status" value="1"/>
</dbReference>
<comment type="function">
    <text evidence="6">Involved in the regulation of the intracellular balance of NAD and NADP, and is a key enzyme in the biosynthesis of NADP. Catalyzes specifically the phosphorylation on 2'-hydroxyl of the adenosine moiety of NAD to yield NADP.</text>
</comment>
<keyword evidence="8" id="KW-1185">Reference proteome</keyword>
<comment type="caution">
    <text evidence="6">Lacks conserved residue(s) required for the propagation of feature annotation.</text>
</comment>
<dbReference type="GO" id="GO:0005737">
    <property type="term" value="C:cytoplasm"/>
    <property type="evidence" value="ECO:0007669"/>
    <property type="project" value="UniProtKB-SubCell"/>
</dbReference>
<comment type="subcellular location">
    <subcellularLocation>
        <location evidence="6">Cytoplasm</location>
    </subcellularLocation>
</comment>
<keyword evidence="6" id="KW-0067">ATP-binding</keyword>
<dbReference type="SUPFAM" id="SSF111331">
    <property type="entry name" value="NAD kinase/diacylglycerol kinase-like"/>
    <property type="match status" value="1"/>
</dbReference>
<feature type="binding site" evidence="6">
    <location>
        <begin position="149"/>
        <end position="150"/>
    </location>
    <ligand>
        <name>NAD(+)</name>
        <dbReference type="ChEBI" id="CHEBI:57540"/>
    </ligand>
</feature>
<dbReference type="EC" id="2.7.1.23" evidence="6"/>
<name>A0A434AFQ4_9BACT</name>
<dbReference type="Pfam" id="PF01513">
    <property type="entry name" value="NAD_kinase"/>
    <property type="match status" value="1"/>
</dbReference>
<comment type="catalytic activity">
    <reaction evidence="5 6">
        <text>NAD(+) + ATP = ADP + NADP(+) + H(+)</text>
        <dbReference type="Rhea" id="RHEA:18629"/>
        <dbReference type="ChEBI" id="CHEBI:15378"/>
        <dbReference type="ChEBI" id="CHEBI:30616"/>
        <dbReference type="ChEBI" id="CHEBI:57540"/>
        <dbReference type="ChEBI" id="CHEBI:58349"/>
        <dbReference type="ChEBI" id="CHEBI:456216"/>
        <dbReference type="EC" id="2.7.1.23"/>
    </reaction>
</comment>
<dbReference type="GO" id="GO:0046872">
    <property type="term" value="F:metal ion binding"/>
    <property type="evidence" value="ECO:0007669"/>
    <property type="project" value="UniProtKB-UniRule"/>
</dbReference>
<dbReference type="OrthoDB" id="9774737at2"/>
<dbReference type="InterPro" id="IPR017437">
    <property type="entry name" value="ATP-NAD_kinase_PpnK-typ_C"/>
</dbReference>
<keyword evidence="4 6" id="KW-0520">NAD</keyword>
<dbReference type="Pfam" id="PF20143">
    <property type="entry name" value="NAD_kinase_C"/>
    <property type="match status" value="1"/>
</dbReference>
<dbReference type="GO" id="GO:0005524">
    <property type="term" value="F:ATP binding"/>
    <property type="evidence" value="ECO:0007669"/>
    <property type="project" value="UniProtKB-KW"/>
</dbReference>
<comment type="cofactor">
    <cofactor evidence="6">
        <name>a divalent metal cation</name>
        <dbReference type="ChEBI" id="CHEBI:60240"/>
    </cofactor>
</comment>
<dbReference type="GO" id="GO:0006741">
    <property type="term" value="P:NADP+ biosynthetic process"/>
    <property type="evidence" value="ECO:0007669"/>
    <property type="project" value="UniProtKB-UniRule"/>
</dbReference>
<feature type="binding site" evidence="6">
    <location>
        <begin position="75"/>
        <end position="76"/>
    </location>
    <ligand>
        <name>NAD(+)</name>
        <dbReference type="ChEBI" id="CHEBI:57540"/>
    </ligand>
</feature>
<dbReference type="Proteomes" id="UP000282985">
    <property type="component" value="Unassembled WGS sequence"/>
</dbReference>
<dbReference type="InterPro" id="IPR002504">
    <property type="entry name" value="NADK"/>
</dbReference>
<evidence type="ECO:0000256" key="2">
    <source>
        <dbReference type="ARBA" id="ARBA00022777"/>
    </source>
</evidence>
<keyword evidence="6" id="KW-0547">Nucleotide-binding</keyword>
<evidence type="ECO:0000256" key="5">
    <source>
        <dbReference type="ARBA" id="ARBA00047925"/>
    </source>
</evidence>
<evidence type="ECO:0000256" key="4">
    <source>
        <dbReference type="ARBA" id="ARBA00023027"/>
    </source>
</evidence>
<keyword evidence="3 6" id="KW-0521">NADP</keyword>
<reference evidence="7 8" key="1">
    <citation type="submission" date="2018-11" db="EMBL/GenBank/DDBJ databases">
        <title>Parancylomarina longa gen. nov., sp. nov., isolated from sediments of southern Okinawa.</title>
        <authorList>
            <person name="Fu T."/>
        </authorList>
    </citation>
    <scope>NUCLEOTIDE SEQUENCE [LARGE SCALE GENOMIC DNA]</scope>
    <source>
        <strain evidence="7 8">T3-2 S1-C</strain>
    </source>
</reference>
<dbReference type="EMBL" id="RJJX01000026">
    <property type="protein sequence ID" value="RUT73209.1"/>
    <property type="molecule type" value="Genomic_DNA"/>
</dbReference>
<protein>
    <recommendedName>
        <fullName evidence="6">NAD kinase</fullName>
        <ecNumber evidence="6">2.7.1.23</ecNumber>
    </recommendedName>
    <alternativeName>
        <fullName evidence="6">ATP-dependent NAD kinase</fullName>
    </alternativeName>
</protein>
<comment type="caution">
    <text evidence="7">The sequence shown here is derived from an EMBL/GenBank/DDBJ whole genome shotgun (WGS) entry which is preliminary data.</text>
</comment>
<feature type="active site" description="Proton acceptor" evidence="6">
    <location>
        <position position="75"/>
    </location>
</feature>
<dbReference type="GO" id="GO:0019674">
    <property type="term" value="P:NAD+ metabolic process"/>
    <property type="evidence" value="ECO:0007669"/>
    <property type="project" value="InterPro"/>
</dbReference>
<feature type="binding site" evidence="6">
    <location>
        <position position="179"/>
    </location>
    <ligand>
        <name>NAD(+)</name>
        <dbReference type="ChEBI" id="CHEBI:57540"/>
    </ligand>
</feature>
<dbReference type="RefSeq" id="WP_127344714.1">
    <property type="nucleotide sequence ID" value="NZ_RJJX01000026.1"/>
</dbReference>
<comment type="similarity">
    <text evidence="6">Belongs to the NAD kinase family.</text>
</comment>
<evidence type="ECO:0000256" key="3">
    <source>
        <dbReference type="ARBA" id="ARBA00022857"/>
    </source>
</evidence>
<dbReference type="InterPro" id="IPR016064">
    <property type="entry name" value="NAD/diacylglycerol_kinase_sf"/>
</dbReference>
<dbReference type="HAMAP" id="MF_00361">
    <property type="entry name" value="NAD_kinase"/>
    <property type="match status" value="1"/>
</dbReference>
<dbReference type="InterPro" id="IPR017438">
    <property type="entry name" value="ATP-NAD_kinase_N"/>
</dbReference>
<gene>
    <name evidence="6" type="primary">nadK</name>
    <name evidence="7" type="ORF">DLK05_14645</name>
</gene>
<keyword evidence="2 6" id="KW-0418">Kinase</keyword>
<dbReference type="Gene3D" id="2.60.200.30">
    <property type="entry name" value="Probable inorganic polyphosphate/atp-NAD kinase, domain 2"/>
    <property type="match status" value="1"/>
</dbReference>
<organism evidence="7 8">
    <name type="scientific">Ancylomarina longa</name>
    <dbReference type="NCBI Taxonomy" id="2487017"/>
    <lineage>
        <taxon>Bacteria</taxon>
        <taxon>Pseudomonadati</taxon>
        <taxon>Bacteroidota</taxon>
        <taxon>Bacteroidia</taxon>
        <taxon>Marinilabiliales</taxon>
        <taxon>Marinifilaceae</taxon>
        <taxon>Ancylomarina</taxon>
    </lineage>
</organism>
<proteinExistence type="inferred from homology"/>
<dbReference type="GO" id="GO:0003951">
    <property type="term" value="F:NAD+ kinase activity"/>
    <property type="evidence" value="ECO:0007669"/>
    <property type="project" value="UniProtKB-UniRule"/>
</dbReference>
<dbReference type="PANTHER" id="PTHR20275:SF0">
    <property type="entry name" value="NAD KINASE"/>
    <property type="match status" value="1"/>
</dbReference>